<protein>
    <submittedName>
        <fullName evidence="1">Uncharacterized protein</fullName>
    </submittedName>
</protein>
<keyword evidence="2" id="KW-1185">Reference proteome</keyword>
<proteinExistence type="predicted"/>
<dbReference type="Proteomes" id="UP001480082">
    <property type="component" value="Unassembled WGS sequence"/>
</dbReference>
<accession>A0ACC6SYB1</accession>
<evidence type="ECO:0000313" key="1">
    <source>
        <dbReference type="EMBL" id="MER9284718.1"/>
    </source>
</evidence>
<organism evidence="1 2">
    <name type="scientific">Mesorhizobium australicum</name>
    <dbReference type="NCBI Taxonomy" id="536018"/>
    <lineage>
        <taxon>Bacteria</taxon>
        <taxon>Pseudomonadati</taxon>
        <taxon>Pseudomonadota</taxon>
        <taxon>Alphaproteobacteria</taxon>
        <taxon>Hyphomicrobiales</taxon>
        <taxon>Phyllobacteriaceae</taxon>
        <taxon>Mesorhizobium</taxon>
    </lineage>
</organism>
<dbReference type="EMBL" id="JAMYRI010000006">
    <property type="protein sequence ID" value="MER9284718.1"/>
    <property type="molecule type" value="Genomic_DNA"/>
</dbReference>
<evidence type="ECO:0000313" key="2">
    <source>
        <dbReference type="Proteomes" id="UP001480082"/>
    </source>
</evidence>
<comment type="caution">
    <text evidence="1">The sequence shown here is derived from an EMBL/GenBank/DDBJ whole genome shotgun (WGS) entry which is preliminary data.</text>
</comment>
<reference evidence="1 2" key="1">
    <citation type="journal article" date="2024" name="Proc. Natl. Acad. Sci. U.S.A.">
        <title>The evolutionary genomics of adaptation to stress in wild rhizobium bacteria.</title>
        <authorList>
            <person name="Kehlet-Delgado H."/>
            <person name="Montoya A.P."/>
            <person name="Jensen K.T."/>
            <person name="Wendlandt C.E."/>
            <person name="Dexheimer C."/>
            <person name="Roberts M."/>
            <person name="Torres Martinez L."/>
            <person name="Friesen M.L."/>
            <person name="Griffitts J.S."/>
            <person name="Porter S.S."/>
        </authorList>
    </citation>
    <scope>NUCLEOTIDE SEQUENCE [LARGE SCALE GENOMIC DNA]</scope>
    <source>
        <strain evidence="1 2">M0468</strain>
    </source>
</reference>
<gene>
    <name evidence="1" type="ORF">NKI81_12230</name>
</gene>
<sequence length="91" mass="9967">MQVFLVIAYLVVGFAQLFAIMDGIGYGLGVGGIISFIVAGFVTYVPLLGSGLGVYGAVNVWDWSIWQAGALFFWYIPFAIMLTLFEGFSRR</sequence>
<name>A0ACC6SYB1_9HYPH</name>